<evidence type="ECO:0000313" key="4">
    <source>
        <dbReference type="EMBL" id="RSL17350.1"/>
    </source>
</evidence>
<dbReference type="InterPro" id="IPR000683">
    <property type="entry name" value="Gfo/Idh/MocA-like_OxRdtase_N"/>
</dbReference>
<dbReference type="PANTHER" id="PTHR43377">
    <property type="entry name" value="BILIVERDIN REDUCTASE A"/>
    <property type="match status" value="1"/>
</dbReference>
<dbReference type="EMBL" id="RSDW01000001">
    <property type="protein sequence ID" value="RSL17350.1"/>
    <property type="molecule type" value="Genomic_DNA"/>
</dbReference>
<dbReference type="GO" id="GO:0000166">
    <property type="term" value="F:nucleotide binding"/>
    <property type="evidence" value="ECO:0007669"/>
    <property type="project" value="InterPro"/>
</dbReference>
<dbReference type="OrthoDB" id="9815825at2"/>
<dbReference type="AlphaFoldDB" id="A0A428MKG4"/>
<proteinExistence type="predicted"/>
<dbReference type="Pfam" id="PF01408">
    <property type="entry name" value="GFO_IDH_MocA"/>
    <property type="match status" value="1"/>
</dbReference>
<dbReference type="PANTHER" id="PTHR43377:SF1">
    <property type="entry name" value="BILIVERDIN REDUCTASE A"/>
    <property type="match status" value="1"/>
</dbReference>
<dbReference type="Gene3D" id="3.30.360.10">
    <property type="entry name" value="Dihydrodipicolinate Reductase, domain 2"/>
    <property type="match status" value="1"/>
</dbReference>
<organism evidence="4 5">
    <name type="scientific">Edaphobacter aggregans</name>
    <dbReference type="NCBI Taxonomy" id="570835"/>
    <lineage>
        <taxon>Bacteria</taxon>
        <taxon>Pseudomonadati</taxon>
        <taxon>Acidobacteriota</taxon>
        <taxon>Terriglobia</taxon>
        <taxon>Terriglobales</taxon>
        <taxon>Acidobacteriaceae</taxon>
        <taxon>Edaphobacter</taxon>
    </lineage>
</organism>
<name>A0A428MKG4_9BACT</name>
<keyword evidence="1" id="KW-0732">Signal</keyword>
<dbReference type="Pfam" id="PF22725">
    <property type="entry name" value="GFO_IDH_MocA_C3"/>
    <property type="match status" value="1"/>
</dbReference>
<dbReference type="Gene3D" id="3.40.50.720">
    <property type="entry name" value="NAD(P)-binding Rossmann-like Domain"/>
    <property type="match status" value="1"/>
</dbReference>
<gene>
    <name evidence="4" type="ORF">EDE15_2882</name>
</gene>
<feature type="domain" description="GFO/IDH/MocA-like oxidoreductase" evidence="3">
    <location>
        <begin position="165"/>
        <end position="289"/>
    </location>
</feature>
<dbReference type="InterPro" id="IPR036291">
    <property type="entry name" value="NAD(P)-bd_dom_sf"/>
</dbReference>
<evidence type="ECO:0000256" key="1">
    <source>
        <dbReference type="SAM" id="SignalP"/>
    </source>
</evidence>
<protein>
    <submittedName>
        <fullName evidence="4">Putative dehydrogenase</fullName>
    </submittedName>
</protein>
<accession>A0A428MKG4</accession>
<dbReference type="InterPro" id="IPR051450">
    <property type="entry name" value="Gfo/Idh/MocA_Oxidoreductases"/>
</dbReference>
<dbReference type="InterPro" id="IPR055170">
    <property type="entry name" value="GFO_IDH_MocA-like_dom"/>
</dbReference>
<feature type="signal peptide" evidence="1">
    <location>
        <begin position="1"/>
        <end position="27"/>
    </location>
</feature>
<feature type="chain" id="PRO_5019064586" evidence="1">
    <location>
        <begin position="28"/>
        <end position="380"/>
    </location>
</feature>
<evidence type="ECO:0000259" key="3">
    <source>
        <dbReference type="Pfam" id="PF22725"/>
    </source>
</evidence>
<dbReference type="Proteomes" id="UP000269669">
    <property type="component" value="Unassembled WGS sequence"/>
</dbReference>
<comment type="caution">
    <text evidence="4">The sequence shown here is derived from an EMBL/GenBank/DDBJ whole genome shotgun (WGS) entry which is preliminary data.</text>
</comment>
<dbReference type="SUPFAM" id="SSF55347">
    <property type="entry name" value="Glyceraldehyde-3-phosphate dehydrogenase-like, C-terminal domain"/>
    <property type="match status" value="1"/>
</dbReference>
<evidence type="ECO:0000313" key="5">
    <source>
        <dbReference type="Proteomes" id="UP000269669"/>
    </source>
</evidence>
<sequence>MSLSCRHIALKSLLIALLFSLPTSGFAQNGGPVRVAVVGLVHGHVQGFLHNLPSHPNVELVGISEPDAALRQKYAALFHLNESLFFPSEAAMLAATHPQAILVYTSIADHRAAIEQAAPLHIAAMVEKPLATTLDDALAIQHLSQQFQVPVLTNYETTWYASNTAANALLASGHIGELRKLVVHDGHRGPKEIGVGPEFLTWLTDPKQNGAGALFDFGCYGVDLATWMMHGELPVSVTAVAQQIKPDVYPHVDDEATILLAYPHAQAIIQASWNWPFDRKDMEVYGAKGFVGTVKAKDLRVRLPGDTEEHAEAAPPLASPQDDSLNYLVAVLEHRLEPKADLSSLDTNVAVVRILDAARQSARTGHTVQLAPDTAPHTGR</sequence>
<keyword evidence="5" id="KW-1185">Reference proteome</keyword>
<evidence type="ECO:0000259" key="2">
    <source>
        <dbReference type="Pfam" id="PF01408"/>
    </source>
</evidence>
<dbReference type="SUPFAM" id="SSF51735">
    <property type="entry name" value="NAD(P)-binding Rossmann-fold domains"/>
    <property type="match status" value="1"/>
</dbReference>
<reference evidence="4 5" key="1">
    <citation type="submission" date="2018-12" db="EMBL/GenBank/DDBJ databases">
        <title>Sequencing of bacterial isolates from soil warming experiment in Harvard Forest, Massachusetts, USA.</title>
        <authorList>
            <person name="Deangelis K."/>
        </authorList>
    </citation>
    <scope>NUCLEOTIDE SEQUENCE [LARGE SCALE GENOMIC DNA]</scope>
    <source>
        <strain evidence="4 5">EB153</strain>
    </source>
</reference>
<feature type="domain" description="Gfo/Idh/MocA-like oxidoreductase N-terminal" evidence="2">
    <location>
        <begin position="33"/>
        <end position="153"/>
    </location>
</feature>
<dbReference type="RefSeq" id="WP_125485846.1">
    <property type="nucleotide sequence ID" value="NZ_RSDW01000001.1"/>
</dbReference>